<evidence type="ECO:0000256" key="1">
    <source>
        <dbReference type="SAM" id="SignalP"/>
    </source>
</evidence>
<dbReference type="PANTHER" id="PTHR43798">
    <property type="entry name" value="MONOACYLGLYCEROL LIPASE"/>
    <property type="match status" value="1"/>
</dbReference>
<evidence type="ECO:0000313" key="3">
    <source>
        <dbReference type="EMBL" id="OSJ32832.1"/>
    </source>
</evidence>
<proteinExistence type="predicted"/>
<dbReference type="RefSeq" id="WP_085383783.1">
    <property type="nucleotide sequence ID" value="NZ_NAFJ01000123.1"/>
</dbReference>
<dbReference type="PANTHER" id="PTHR43798:SF33">
    <property type="entry name" value="HYDROLASE, PUTATIVE (AFU_ORTHOLOGUE AFUA_2G14860)-RELATED"/>
    <property type="match status" value="1"/>
</dbReference>
<feature type="signal peptide" evidence="1">
    <location>
        <begin position="1"/>
        <end position="24"/>
    </location>
</feature>
<name>A0ABX3X8D2_9BRAD</name>
<keyword evidence="1" id="KW-0732">Signal</keyword>
<gene>
    <name evidence="3" type="ORF">BST63_06775</name>
</gene>
<evidence type="ECO:0000313" key="4">
    <source>
        <dbReference type="Proteomes" id="UP000193884"/>
    </source>
</evidence>
<keyword evidence="4" id="KW-1185">Reference proteome</keyword>
<evidence type="ECO:0000259" key="2">
    <source>
        <dbReference type="Pfam" id="PF12697"/>
    </source>
</evidence>
<dbReference type="InterPro" id="IPR050266">
    <property type="entry name" value="AB_hydrolase_sf"/>
</dbReference>
<sequence>MSKLLPTVAAVALALGASVSPAAALDDADQPKIEIGLLKLDNDITLRRKVVRNRQSKSVVLLLHGFPETLHTWEAVTAALAGDYEVHAFDWPGYGFSSRPPTDKFSYAPSDYARVLKEYVDKAGIDRSKLIIYATDIGALPALLAALDEPGIARDIIVSDFAPLDRPQYMHERLRDLKAPATSEQARLQFYQNGNRAIENSFKGGIPSEAKFAIPASFREDMLTGWDQGALTSGDAFFHYYSHFTRDENYLEANLARLTTPVKVIWGEKDIYITKDMGIEFAAKAKADFTLLSGIGHYAHLQNPSRVAAEIRAALR</sequence>
<reference evidence="3 4" key="1">
    <citation type="submission" date="2017-03" db="EMBL/GenBank/DDBJ databases">
        <title>Whole genome sequences of fourteen strains of Bradyrhizobium canariense and one strain of Bradyrhizobium japonicum isolated from Lupinus (Papilionoideae: Genisteae) species in Algeria.</title>
        <authorList>
            <person name="Crovadore J."/>
            <person name="Chekireb D."/>
            <person name="Brachmann A."/>
            <person name="Chablais R."/>
            <person name="Cochard B."/>
            <person name="Lefort F."/>
        </authorList>
    </citation>
    <scope>NUCLEOTIDE SEQUENCE [LARGE SCALE GENOMIC DNA]</scope>
    <source>
        <strain evidence="3 4">UBMAN05</strain>
    </source>
</reference>
<protein>
    <submittedName>
        <fullName evidence="3">Alpha/beta hydrolase</fullName>
    </submittedName>
</protein>
<dbReference type="InterPro" id="IPR000639">
    <property type="entry name" value="Epox_hydrolase-like"/>
</dbReference>
<dbReference type="Pfam" id="PF12697">
    <property type="entry name" value="Abhydrolase_6"/>
    <property type="match status" value="1"/>
</dbReference>
<dbReference type="InterPro" id="IPR000073">
    <property type="entry name" value="AB_hydrolase_1"/>
</dbReference>
<dbReference type="Gene3D" id="3.40.50.1820">
    <property type="entry name" value="alpha/beta hydrolase"/>
    <property type="match status" value="1"/>
</dbReference>
<accession>A0ABX3X8D2</accession>
<dbReference type="PRINTS" id="PR00412">
    <property type="entry name" value="EPOXHYDRLASE"/>
</dbReference>
<dbReference type="GO" id="GO:0016787">
    <property type="term" value="F:hydrolase activity"/>
    <property type="evidence" value="ECO:0007669"/>
    <property type="project" value="UniProtKB-KW"/>
</dbReference>
<dbReference type="Proteomes" id="UP000193884">
    <property type="component" value="Unassembled WGS sequence"/>
</dbReference>
<keyword evidence="3" id="KW-0378">Hydrolase</keyword>
<feature type="domain" description="AB hydrolase-1" evidence="2">
    <location>
        <begin position="60"/>
        <end position="309"/>
    </location>
</feature>
<dbReference type="SUPFAM" id="SSF53474">
    <property type="entry name" value="alpha/beta-Hydrolases"/>
    <property type="match status" value="1"/>
</dbReference>
<organism evidence="3 4">
    <name type="scientific">Bradyrhizobium canariense</name>
    <dbReference type="NCBI Taxonomy" id="255045"/>
    <lineage>
        <taxon>Bacteria</taxon>
        <taxon>Pseudomonadati</taxon>
        <taxon>Pseudomonadota</taxon>
        <taxon>Alphaproteobacteria</taxon>
        <taxon>Hyphomicrobiales</taxon>
        <taxon>Nitrobacteraceae</taxon>
        <taxon>Bradyrhizobium</taxon>
    </lineage>
</organism>
<comment type="caution">
    <text evidence="3">The sequence shown here is derived from an EMBL/GenBank/DDBJ whole genome shotgun (WGS) entry which is preliminary data.</text>
</comment>
<feature type="chain" id="PRO_5045579647" evidence="1">
    <location>
        <begin position="25"/>
        <end position="316"/>
    </location>
</feature>
<dbReference type="InterPro" id="IPR029058">
    <property type="entry name" value="AB_hydrolase_fold"/>
</dbReference>
<dbReference type="EMBL" id="NAFK01000139">
    <property type="protein sequence ID" value="OSJ32832.1"/>
    <property type="molecule type" value="Genomic_DNA"/>
</dbReference>